<dbReference type="EMBL" id="CP109441">
    <property type="protein sequence ID" value="WUV42719.1"/>
    <property type="molecule type" value="Genomic_DNA"/>
</dbReference>
<accession>A0ABZ1YHP7</accession>
<name>A0ABZ1YHP7_9NOCA</name>
<dbReference type="RefSeq" id="WP_329405318.1">
    <property type="nucleotide sequence ID" value="NZ_CP109441.1"/>
</dbReference>
<evidence type="ECO:0000313" key="2">
    <source>
        <dbReference type="EMBL" id="WUV42719.1"/>
    </source>
</evidence>
<reference evidence="2" key="1">
    <citation type="submission" date="2022-10" db="EMBL/GenBank/DDBJ databases">
        <title>The complete genomes of actinobacterial strains from the NBC collection.</title>
        <authorList>
            <person name="Joergensen T.S."/>
            <person name="Alvarez Arevalo M."/>
            <person name="Sterndorff E.B."/>
            <person name="Faurdal D."/>
            <person name="Vuksanovic O."/>
            <person name="Mourched A.-S."/>
            <person name="Charusanti P."/>
            <person name="Shaw S."/>
            <person name="Blin K."/>
            <person name="Weber T."/>
        </authorList>
    </citation>
    <scope>NUCLEOTIDE SEQUENCE</scope>
    <source>
        <strain evidence="2">NBC_01482</strain>
    </source>
</reference>
<dbReference type="Proteomes" id="UP001432062">
    <property type="component" value="Chromosome"/>
</dbReference>
<evidence type="ECO:0000313" key="3">
    <source>
        <dbReference type="Proteomes" id="UP001432062"/>
    </source>
</evidence>
<feature type="compositionally biased region" description="Basic and acidic residues" evidence="1">
    <location>
        <begin position="44"/>
        <end position="60"/>
    </location>
</feature>
<organism evidence="2 3">
    <name type="scientific">Nocardia vinacea</name>
    <dbReference type="NCBI Taxonomy" id="96468"/>
    <lineage>
        <taxon>Bacteria</taxon>
        <taxon>Bacillati</taxon>
        <taxon>Actinomycetota</taxon>
        <taxon>Actinomycetes</taxon>
        <taxon>Mycobacteriales</taxon>
        <taxon>Nocardiaceae</taxon>
        <taxon>Nocardia</taxon>
    </lineage>
</organism>
<sequence length="76" mass="8288">MLVIVALIAGIAIGTIAMAVRNHLSADGRRLALGGAARRLLSQRHPEDTALSRDLKEHAGGSRHIRTNPSWRDRLE</sequence>
<protein>
    <submittedName>
        <fullName evidence="2">Uncharacterized protein</fullName>
    </submittedName>
</protein>
<evidence type="ECO:0000256" key="1">
    <source>
        <dbReference type="SAM" id="MobiDB-lite"/>
    </source>
</evidence>
<gene>
    <name evidence="2" type="ORF">OG563_26070</name>
</gene>
<proteinExistence type="predicted"/>
<keyword evidence="3" id="KW-1185">Reference proteome</keyword>
<feature type="region of interest" description="Disordered" evidence="1">
    <location>
        <begin position="44"/>
        <end position="76"/>
    </location>
</feature>